<proteinExistence type="predicted"/>
<evidence type="ECO:0000256" key="1">
    <source>
        <dbReference type="SAM" id="MobiDB-lite"/>
    </source>
</evidence>
<evidence type="ECO:0000313" key="4">
    <source>
        <dbReference type="Proteomes" id="UP001175227"/>
    </source>
</evidence>
<protein>
    <recommendedName>
        <fullName evidence="5">Mid2 domain-containing protein</fullName>
    </recommendedName>
</protein>
<dbReference type="AlphaFoldDB" id="A0AA39UA75"/>
<name>A0AA39UA75_9AGAR</name>
<accession>A0AA39UA75</accession>
<reference evidence="3" key="1">
    <citation type="submission" date="2023-06" db="EMBL/GenBank/DDBJ databases">
        <authorList>
            <consortium name="Lawrence Berkeley National Laboratory"/>
            <person name="Ahrendt S."/>
            <person name="Sahu N."/>
            <person name="Indic B."/>
            <person name="Wong-Bajracharya J."/>
            <person name="Merenyi Z."/>
            <person name="Ke H.-M."/>
            <person name="Monk M."/>
            <person name="Kocsube S."/>
            <person name="Drula E."/>
            <person name="Lipzen A."/>
            <person name="Balint B."/>
            <person name="Henrissat B."/>
            <person name="Andreopoulos B."/>
            <person name="Martin F.M."/>
            <person name="Harder C.B."/>
            <person name="Rigling D."/>
            <person name="Ford K.L."/>
            <person name="Foster G.D."/>
            <person name="Pangilinan J."/>
            <person name="Papanicolaou A."/>
            <person name="Barry K."/>
            <person name="LaButti K."/>
            <person name="Viragh M."/>
            <person name="Koriabine M."/>
            <person name="Yan M."/>
            <person name="Riley R."/>
            <person name="Champramary S."/>
            <person name="Plett K.L."/>
            <person name="Tsai I.J."/>
            <person name="Slot J."/>
            <person name="Sipos G."/>
            <person name="Plett J."/>
            <person name="Nagy L.G."/>
            <person name="Grigoriev I.V."/>
        </authorList>
    </citation>
    <scope>NUCLEOTIDE SEQUENCE</scope>
    <source>
        <strain evidence="3">ICMP 16352</strain>
    </source>
</reference>
<gene>
    <name evidence="3" type="ORF">IW261DRAFT_1498034</name>
</gene>
<feature type="compositionally biased region" description="Low complexity" evidence="1">
    <location>
        <begin position="135"/>
        <end position="159"/>
    </location>
</feature>
<feature type="region of interest" description="Disordered" evidence="1">
    <location>
        <begin position="128"/>
        <end position="159"/>
    </location>
</feature>
<sequence length="283" mass="30209">MGFHNTSVSLRRSQGDPSDFVLGAFLIHTQAAVMVAKTMRPVANFAANQTAHLTFNYTSLPGNRDCILLAWLPDSSPGRHFAQSDVFSVADPEATTSGHVPSGISSTLSGSRAAPLGLGATRTSAMVNTAGSPESTLSGLPSSPASSVSGTASSSSPNPTSRTIIIVGVVLGVLALGCVISSFIFLLFRQRRLKAAAPFLHHRDSLAPSFLAHSSMTVSQEPEAVTHTPISEVPRDQLEAEMARMREEIITLRSENRIRRMESGYSSLPPPSYRSTFRTPQIF</sequence>
<dbReference type="CDD" id="cd12087">
    <property type="entry name" value="TM_EGFR-like"/>
    <property type="match status" value="1"/>
</dbReference>
<evidence type="ECO:0000313" key="3">
    <source>
        <dbReference type="EMBL" id="KAK0474974.1"/>
    </source>
</evidence>
<dbReference type="EMBL" id="JAUEPR010000025">
    <property type="protein sequence ID" value="KAK0474974.1"/>
    <property type="molecule type" value="Genomic_DNA"/>
</dbReference>
<evidence type="ECO:0008006" key="5">
    <source>
        <dbReference type="Google" id="ProtNLM"/>
    </source>
</evidence>
<keyword evidence="4" id="KW-1185">Reference proteome</keyword>
<keyword evidence="2" id="KW-0812">Transmembrane</keyword>
<comment type="caution">
    <text evidence="3">The sequence shown here is derived from an EMBL/GenBank/DDBJ whole genome shotgun (WGS) entry which is preliminary data.</text>
</comment>
<organism evidence="3 4">
    <name type="scientific">Armillaria novae-zelandiae</name>
    <dbReference type="NCBI Taxonomy" id="153914"/>
    <lineage>
        <taxon>Eukaryota</taxon>
        <taxon>Fungi</taxon>
        <taxon>Dikarya</taxon>
        <taxon>Basidiomycota</taxon>
        <taxon>Agaricomycotina</taxon>
        <taxon>Agaricomycetes</taxon>
        <taxon>Agaricomycetidae</taxon>
        <taxon>Agaricales</taxon>
        <taxon>Marasmiineae</taxon>
        <taxon>Physalacriaceae</taxon>
        <taxon>Armillaria</taxon>
    </lineage>
</organism>
<dbReference type="Proteomes" id="UP001175227">
    <property type="component" value="Unassembled WGS sequence"/>
</dbReference>
<keyword evidence="2" id="KW-1133">Transmembrane helix</keyword>
<evidence type="ECO:0000256" key="2">
    <source>
        <dbReference type="SAM" id="Phobius"/>
    </source>
</evidence>
<feature type="transmembrane region" description="Helical" evidence="2">
    <location>
        <begin position="164"/>
        <end position="188"/>
    </location>
</feature>
<keyword evidence="2" id="KW-0472">Membrane</keyword>